<feature type="region of interest" description="Disordered" evidence="1">
    <location>
        <begin position="467"/>
        <end position="513"/>
    </location>
</feature>
<organism evidence="2 3">
    <name type="scientific">Adineta steineri</name>
    <dbReference type="NCBI Taxonomy" id="433720"/>
    <lineage>
        <taxon>Eukaryota</taxon>
        <taxon>Metazoa</taxon>
        <taxon>Spiralia</taxon>
        <taxon>Gnathifera</taxon>
        <taxon>Rotifera</taxon>
        <taxon>Eurotatoria</taxon>
        <taxon>Bdelloidea</taxon>
        <taxon>Adinetida</taxon>
        <taxon>Adinetidae</taxon>
        <taxon>Adineta</taxon>
    </lineage>
</organism>
<reference evidence="2" key="1">
    <citation type="submission" date="2021-02" db="EMBL/GenBank/DDBJ databases">
        <authorList>
            <person name="Nowell W R."/>
        </authorList>
    </citation>
    <scope>NUCLEOTIDE SEQUENCE</scope>
</reference>
<evidence type="ECO:0000256" key="1">
    <source>
        <dbReference type="SAM" id="MobiDB-lite"/>
    </source>
</evidence>
<feature type="compositionally biased region" description="Low complexity" evidence="1">
    <location>
        <begin position="500"/>
        <end position="513"/>
    </location>
</feature>
<accession>A0A815A264</accession>
<feature type="compositionally biased region" description="Basic and acidic residues" evidence="1">
    <location>
        <begin position="287"/>
        <end position="296"/>
    </location>
</feature>
<feature type="compositionally biased region" description="Low complexity" evidence="1">
    <location>
        <begin position="301"/>
        <end position="358"/>
    </location>
</feature>
<proteinExistence type="predicted"/>
<evidence type="ECO:0000313" key="3">
    <source>
        <dbReference type="Proteomes" id="UP000663845"/>
    </source>
</evidence>
<feature type="compositionally biased region" description="Low complexity" evidence="1">
    <location>
        <begin position="368"/>
        <end position="379"/>
    </location>
</feature>
<evidence type="ECO:0000313" key="2">
    <source>
        <dbReference type="EMBL" id="CAF1251286.1"/>
    </source>
</evidence>
<protein>
    <submittedName>
        <fullName evidence="2">Uncharacterized protein</fullName>
    </submittedName>
</protein>
<comment type="caution">
    <text evidence="2">The sequence shown here is derived from an EMBL/GenBank/DDBJ whole genome shotgun (WGS) entry which is preliminary data.</text>
</comment>
<feature type="compositionally biased region" description="Low complexity" evidence="1">
    <location>
        <begin position="477"/>
        <end position="493"/>
    </location>
</feature>
<dbReference type="Proteomes" id="UP000663845">
    <property type="component" value="Unassembled WGS sequence"/>
</dbReference>
<feature type="compositionally biased region" description="Low complexity" evidence="1">
    <location>
        <begin position="387"/>
        <end position="432"/>
    </location>
</feature>
<feature type="compositionally biased region" description="Acidic residues" evidence="1">
    <location>
        <begin position="247"/>
        <end position="261"/>
    </location>
</feature>
<sequence>MYVEQQQDILQGYEQNRFRCQNMFKPSSVKVYITVMMLILVTSTNSYKINEYTNETNEVDSINTSFYNGSMVAQHYKKRIPRALSNMDLPDDRGYFDVYIRQSCRDERQNSFEQIRFPYARYNRRQYRFSRSWIRYSRWMPIYANIFNRHTMIYSSNGVYILPPLVTAYGRLISLAELMAYGYATMLKAHVLMPSYFDAAYYAHSGAYLMRGMPRFNPEIGVFMGGVQSQYQSQFKPECDHEYEEHTGDEEPISYEEEDNDEYKKPERKNNYYYRRRYRPRPYDTTTIKEEGHSSEETTTEDYYSSEETTTPEYYSSEETTTEEYYSSEETTTEEYYSSEETTTGEYDSSEETTTSTTTKRHSKTHSSTHTTTEGGKTSNTVVRTESSPAGTMSSTHSSSETMRSTTQSTSETTPAAVTTTSQTTPTSITATGETTPDSVKTSGETVSASVTTTGETIPALVKKTTAIGKTTSKSVATTSETTPTSTTATGETIPASVKTTAATAQSSESSVT</sequence>
<dbReference type="AlphaFoldDB" id="A0A815A264"/>
<dbReference type="EMBL" id="CAJNOG010000457">
    <property type="protein sequence ID" value="CAF1251286.1"/>
    <property type="molecule type" value="Genomic_DNA"/>
</dbReference>
<feature type="compositionally biased region" description="Polar residues" evidence="1">
    <location>
        <begin position="433"/>
        <end position="447"/>
    </location>
</feature>
<feature type="region of interest" description="Disordered" evidence="1">
    <location>
        <begin position="242"/>
        <end position="447"/>
    </location>
</feature>
<gene>
    <name evidence="2" type="ORF">JYZ213_LOCUS29631</name>
</gene>
<name>A0A815A264_9BILA</name>